<evidence type="ECO:0000256" key="7">
    <source>
        <dbReference type="SAM" id="Phobius"/>
    </source>
</evidence>
<evidence type="ECO:0000256" key="3">
    <source>
        <dbReference type="ARBA" id="ARBA00022723"/>
    </source>
</evidence>
<proteinExistence type="predicted"/>
<dbReference type="Proteomes" id="UP000276741">
    <property type="component" value="Chromosome"/>
</dbReference>
<evidence type="ECO:0000256" key="2">
    <source>
        <dbReference type="ARBA" id="ARBA00022485"/>
    </source>
</evidence>
<feature type="transmembrane region" description="Helical" evidence="7">
    <location>
        <begin position="157"/>
        <end position="181"/>
    </location>
</feature>
<organism evidence="9 10">
    <name type="scientific">Sulfodiicoccus acidiphilus</name>
    <dbReference type="NCBI Taxonomy" id="1670455"/>
    <lineage>
        <taxon>Archaea</taxon>
        <taxon>Thermoproteota</taxon>
        <taxon>Thermoprotei</taxon>
        <taxon>Sulfolobales</taxon>
        <taxon>Sulfolobaceae</taxon>
        <taxon>Sulfodiicoccus</taxon>
    </lineage>
</organism>
<dbReference type="InterPro" id="IPR051684">
    <property type="entry name" value="Electron_Trans/Redox"/>
</dbReference>
<dbReference type="GeneID" id="69060083"/>
<dbReference type="SUPFAM" id="SSF54862">
    <property type="entry name" value="4Fe-4S ferredoxins"/>
    <property type="match status" value="1"/>
</dbReference>
<dbReference type="RefSeq" id="WP_232018736.1">
    <property type="nucleotide sequence ID" value="NZ_AP018553.1"/>
</dbReference>
<feature type="domain" description="4Fe-4S ferredoxin-type" evidence="8">
    <location>
        <begin position="250"/>
        <end position="279"/>
    </location>
</feature>
<dbReference type="GO" id="GO:0051539">
    <property type="term" value="F:4 iron, 4 sulfur cluster binding"/>
    <property type="evidence" value="ECO:0007669"/>
    <property type="project" value="UniProtKB-KW"/>
</dbReference>
<dbReference type="PROSITE" id="PS51379">
    <property type="entry name" value="4FE4S_FER_2"/>
    <property type="match status" value="2"/>
</dbReference>
<keyword evidence="4" id="KW-0249">Electron transport</keyword>
<dbReference type="InterPro" id="IPR017896">
    <property type="entry name" value="4Fe4S_Fe-S-bd"/>
</dbReference>
<name>A0A348B4D3_9CREN</name>
<gene>
    <name evidence="9" type="ORF">HS1genome_1424</name>
</gene>
<dbReference type="Pfam" id="PF12838">
    <property type="entry name" value="Fer4_7"/>
    <property type="match status" value="1"/>
</dbReference>
<evidence type="ECO:0000256" key="6">
    <source>
        <dbReference type="ARBA" id="ARBA00023014"/>
    </source>
</evidence>
<dbReference type="PANTHER" id="PTHR30176:SF3">
    <property type="entry name" value="FERREDOXIN-TYPE PROTEIN NAPH"/>
    <property type="match status" value="1"/>
</dbReference>
<keyword evidence="10" id="KW-1185">Reference proteome</keyword>
<dbReference type="GO" id="GO:0005886">
    <property type="term" value="C:plasma membrane"/>
    <property type="evidence" value="ECO:0007669"/>
    <property type="project" value="TreeGrafter"/>
</dbReference>
<dbReference type="GO" id="GO:0046872">
    <property type="term" value="F:metal ion binding"/>
    <property type="evidence" value="ECO:0007669"/>
    <property type="project" value="UniProtKB-KW"/>
</dbReference>
<keyword evidence="7" id="KW-1133">Transmembrane helix</keyword>
<evidence type="ECO:0000256" key="4">
    <source>
        <dbReference type="ARBA" id="ARBA00022982"/>
    </source>
</evidence>
<reference evidence="10" key="1">
    <citation type="submission" date="2018-04" db="EMBL/GenBank/DDBJ databases">
        <title>Complete genome sequence of Sulfodiicoccus acidiphilus strain HS-1.</title>
        <authorList>
            <person name="Sakai H.D."/>
            <person name="Kurosawa N."/>
        </authorList>
    </citation>
    <scope>NUCLEOTIDE SEQUENCE [LARGE SCALE GENOMIC DNA]</scope>
    <source>
        <strain evidence="10">HS-1</strain>
    </source>
</reference>
<keyword evidence="3" id="KW-0479">Metal-binding</keyword>
<keyword evidence="1" id="KW-0813">Transport</keyword>
<evidence type="ECO:0000256" key="5">
    <source>
        <dbReference type="ARBA" id="ARBA00023004"/>
    </source>
</evidence>
<keyword evidence="2" id="KW-0004">4Fe-4S</keyword>
<sequence>MAGCVSVGQGEGDQEEGNKIRLVLMFVSYWVYSIYLPSFSPIASQFPAIPYSWFNGLGTFGPVEPSLLIGLLGTYAVTAVLSFMLGSRQICSVTCTAPYMLQGTFMDSLKKYNRTSRLGRKTLTSRISRAFKVSSTLTWTTLLTFAVLSLLNSLRVIHFSILGNDPTMVATAFYFNFLWYLQFLASPYLGDYACVTHGICGWGTFNQFFGYLGPFRVKAKDPAICLKCRTVDCAKACPVGLTDMRSSFVKRGEFKALKCIGAGECIDDCPHDNIFILDVRNKLKKLKVKI</sequence>
<dbReference type="KEGG" id="sacd:HS1genome_1424"/>
<keyword evidence="7" id="KW-0812">Transmembrane</keyword>
<feature type="transmembrane region" description="Helical" evidence="7">
    <location>
        <begin position="66"/>
        <end position="85"/>
    </location>
</feature>
<evidence type="ECO:0000259" key="8">
    <source>
        <dbReference type="PROSITE" id="PS51379"/>
    </source>
</evidence>
<feature type="domain" description="4Fe-4S ferredoxin-type" evidence="8">
    <location>
        <begin position="215"/>
        <end position="247"/>
    </location>
</feature>
<keyword evidence="5" id="KW-0408">Iron</keyword>
<evidence type="ECO:0000313" key="9">
    <source>
        <dbReference type="EMBL" id="BBD73035.1"/>
    </source>
</evidence>
<protein>
    <recommendedName>
        <fullName evidence="8">4Fe-4S ferredoxin-type domain-containing protein</fullName>
    </recommendedName>
</protein>
<dbReference type="Gene3D" id="3.30.70.20">
    <property type="match status" value="1"/>
</dbReference>
<feature type="transmembrane region" description="Helical" evidence="7">
    <location>
        <begin position="130"/>
        <end position="151"/>
    </location>
</feature>
<evidence type="ECO:0000313" key="10">
    <source>
        <dbReference type="Proteomes" id="UP000276741"/>
    </source>
</evidence>
<keyword evidence="7" id="KW-0472">Membrane</keyword>
<dbReference type="AlphaFoldDB" id="A0A348B4D3"/>
<keyword evidence="6" id="KW-0411">Iron-sulfur</keyword>
<accession>A0A348B4D3</accession>
<feature type="transmembrane region" description="Helical" evidence="7">
    <location>
        <begin position="22"/>
        <end position="46"/>
    </location>
</feature>
<dbReference type="EMBL" id="AP018553">
    <property type="protein sequence ID" value="BBD73035.1"/>
    <property type="molecule type" value="Genomic_DNA"/>
</dbReference>
<dbReference type="PANTHER" id="PTHR30176">
    <property type="entry name" value="FERREDOXIN-TYPE PROTEIN NAPH"/>
    <property type="match status" value="1"/>
</dbReference>
<evidence type="ECO:0000256" key="1">
    <source>
        <dbReference type="ARBA" id="ARBA00022448"/>
    </source>
</evidence>